<dbReference type="Proteomes" id="UP000000692">
    <property type="component" value="Chromosome"/>
</dbReference>
<feature type="binding site" evidence="6">
    <location>
        <begin position="81"/>
        <end position="82"/>
    </location>
    <ligand>
        <name>FAD</name>
        <dbReference type="ChEBI" id="CHEBI:57692"/>
    </ligand>
</feature>
<dbReference type="InterPro" id="IPR015409">
    <property type="entry name" value="Lactate_DH_C"/>
</dbReference>
<dbReference type="GO" id="GO:0005886">
    <property type="term" value="C:plasma membrane"/>
    <property type="evidence" value="ECO:0007669"/>
    <property type="project" value="InterPro"/>
</dbReference>
<dbReference type="NCBIfam" id="NF008387">
    <property type="entry name" value="PRK11183.1"/>
    <property type="match status" value="1"/>
</dbReference>
<dbReference type="PATRIC" id="fig|759362.5.peg.294"/>
<keyword evidence="9" id="KW-1185">Reference proteome</keyword>
<dbReference type="PIRSF" id="PIRSF000101">
    <property type="entry name" value="D-lactate_dh"/>
    <property type="match status" value="1"/>
</dbReference>
<evidence type="ECO:0000256" key="3">
    <source>
        <dbReference type="ARBA" id="ARBA00022827"/>
    </source>
</evidence>
<dbReference type="KEGG" id="kvl:KVU_0281"/>
<feature type="binding site" evidence="6">
    <location>
        <position position="255"/>
    </location>
    <ligand>
        <name>FAD</name>
        <dbReference type="ChEBI" id="CHEBI:57692"/>
    </ligand>
</feature>
<reference evidence="8 9" key="1">
    <citation type="journal article" date="2011" name="J. Bacteriol.">
        <title>Complete genome sequence of the industrial strain Ketogulonicigenium vulgare WSH-001.</title>
        <authorList>
            <person name="Liu L."/>
            <person name="Li Y."/>
            <person name="Zhang J."/>
            <person name="Zhou Z."/>
            <person name="Liu J."/>
            <person name="Li X."/>
            <person name="Zhou J."/>
            <person name="Du G."/>
            <person name="Wang L."/>
            <person name="Chen J."/>
        </authorList>
    </citation>
    <scope>NUCLEOTIDE SEQUENCE [LARGE SCALE GENOMIC DNA]</scope>
    <source>
        <strain evidence="8 9">WSH-001</strain>
    </source>
</reference>
<dbReference type="InterPro" id="IPR016172">
    <property type="entry name" value="D-lactate_DH_C-sub1"/>
</dbReference>
<feature type="binding site" evidence="6">
    <location>
        <position position="260"/>
    </location>
    <ligand>
        <name>FAD</name>
        <dbReference type="ChEBI" id="CHEBI:57692"/>
    </ligand>
</feature>
<dbReference type="EC" id="1.1.5.12" evidence="5"/>
<feature type="binding site" evidence="6">
    <location>
        <position position="147"/>
    </location>
    <ligand>
        <name>FAD</name>
        <dbReference type="ChEBI" id="CHEBI:57692"/>
    </ligand>
</feature>
<name>F9Y9D8_KETVW</name>
<dbReference type="PANTHER" id="PTHR43716">
    <property type="entry name" value="D-2-HYDROXYGLUTARATE DEHYDROGENASE, MITOCHONDRIAL"/>
    <property type="match status" value="1"/>
</dbReference>
<dbReference type="Gene3D" id="3.30.465.10">
    <property type="match status" value="1"/>
</dbReference>
<dbReference type="GO" id="GO:0071949">
    <property type="term" value="F:FAD binding"/>
    <property type="evidence" value="ECO:0007669"/>
    <property type="project" value="InterPro"/>
</dbReference>
<dbReference type="InterPro" id="IPR016173">
    <property type="entry name" value="D-lactate_DH_C-sub2"/>
</dbReference>
<dbReference type="RefSeq" id="WP_013383547.1">
    <property type="nucleotide sequence ID" value="NC_017384.1"/>
</dbReference>
<dbReference type="InterPro" id="IPR016167">
    <property type="entry name" value="FAD-bd_PCMH_sub1"/>
</dbReference>
<keyword evidence="3 5" id="KW-0274">FAD</keyword>
<dbReference type="HOGENOM" id="CLU_034094_0_0_5"/>
<feature type="domain" description="FAD-binding PCMH-type" evidence="7">
    <location>
        <begin position="39"/>
        <end position="224"/>
    </location>
</feature>
<evidence type="ECO:0000256" key="6">
    <source>
        <dbReference type="PIRSR" id="PIRSR000101-1"/>
    </source>
</evidence>
<evidence type="ECO:0000313" key="9">
    <source>
        <dbReference type="Proteomes" id="UP000000692"/>
    </source>
</evidence>
<feature type="binding site" evidence="6">
    <location>
        <position position="140"/>
    </location>
    <ligand>
        <name>FAD</name>
        <dbReference type="ChEBI" id="CHEBI:57692"/>
    </ligand>
</feature>
<keyword evidence="2 5" id="KW-0285">Flavoprotein</keyword>
<evidence type="ECO:0000256" key="5">
    <source>
        <dbReference type="PIRNR" id="PIRNR000101"/>
    </source>
</evidence>
<dbReference type="InterPro" id="IPR016164">
    <property type="entry name" value="FAD-linked_Oxase-like_C"/>
</dbReference>
<comment type="cofactor">
    <cofactor evidence="1 5 6">
        <name>FAD</name>
        <dbReference type="ChEBI" id="CHEBI:57692"/>
    </cofactor>
</comment>
<dbReference type="eggNOG" id="COG0277">
    <property type="taxonomic scope" value="Bacteria"/>
</dbReference>
<dbReference type="GO" id="GO:0022904">
    <property type="term" value="P:respiratory electron transport chain"/>
    <property type="evidence" value="ECO:0007669"/>
    <property type="project" value="InterPro"/>
</dbReference>
<comment type="function">
    <text evidence="5">Catalyzes the oxidation of D-lactate to pyruvate.</text>
</comment>
<dbReference type="GO" id="GO:0102029">
    <property type="term" value="F:D-lactate dehydrogenase (quinone) activity"/>
    <property type="evidence" value="ECO:0007669"/>
    <property type="project" value="UniProtKB-EC"/>
</dbReference>
<dbReference type="GO" id="GO:0048038">
    <property type="term" value="F:quinone binding"/>
    <property type="evidence" value="ECO:0007669"/>
    <property type="project" value="UniProtKB-KW"/>
</dbReference>
<dbReference type="PROSITE" id="PS51387">
    <property type="entry name" value="FAD_PCMH"/>
    <property type="match status" value="1"/>
</dbReference>
<evidence type="ECO:0000256" key="2">
    <source>
        <dbReference type="ARBA" id="ARBA00022630"/>
    </source>
</evidence>
<dbReference type="InterPro" id="IPR036318">
    <property type="entry name" value="FAD-bd_PCMH-like_sf"/>
</dbReference>
<organism evidence="8 9">
    <name type="scientific">Ketogulonicigenium vulgare (strain WSH-001)</name>
    <dbReference type="NCBI Taxonomy" id="759362"/>
    <lineage>
        <taxon>Bacteria</taxon>
        <taxon>Pseudomonadati</taxon>
        <taxon>Pseudomonadota</taxon>
        <taxon>Alphaproteobacteria</taxon>
        <taxon>Rhodobacterales</taxon>
        <taxon>Roseobacteraceae</taxon>
        <taxon>Ketogulonicigenium</taxon>
    </lineage>
</organism>
<dbReference type="InterPro" id="IPR051264">
    <property type="entry name" value="FAD-oxidored/transferase_4"/>
</dbReference>
<sequence>MTDIAAAELISRLTKIVGAEFVQTAPAKMARFTTGYRFGDGPAIAVVQPGSLLQQWQVFKLCVESGRIVIMQAANTGLNGGSTPFDNQYDREVVVISGMRMNRIDLIDGGKQVLCLPGATLHQLEKTIRPLGRAPHSVIGSTSVGATVVGGVCNNSGGALIRRGPAYTQLALYARVTADGRAELVNHLDITLGEAAETILARLDAGDYDATDVLFDAGKRASDPDYAQIVRDLDAPTPARYNNDPRLLDEASGSAGKLCVFAVRLDTFPSGGPSKVFYIGSNDSNELSDLRRAVLTAFQTQPVAGEYIRRDAYELAVKYGKDIFLALKYAGTERMSTLYRLKSGFDAFTKRIGLGDNLSDVMLNGLMGILPNHLPKRMNDFAAKYEHHILLRMDGTGIDEARAWLAARFPNATGDFFECTDDEADAAFRHRYAVAGSSVRYRAVHHKRLDNLVSLDMALPRNIDDWREDLPVEVRPAIEMTMAAGHFLCMVFHYDYAIKKGWDWHKVEADIIAHLAARGVEFPSEHNVGHLYDAKPALVDFYRSLDPTNTMNPGIGRTTRKRNWAN</sequence>
<feature type="binding site" evidence="6">
    <location>
        <begin position="73"/>
        <end position="77"/>
    </location>
    <ligand>
        <name>FAD</name>
        <dbReference type="ChEBI" id="CHEBI:57692"/>
    </ligand>
</feature>
<gene>
    <name evidence="8" type="primary">dld</name>
    <name evidence="8" type="ordered locus">KVU_0281</name>
</gene>
<proteinExistence type="predicted"/>
<accession>F9Y9D8</accession>
<dbReference type="PANTHER" id="PTHR43716:SF1">
    <property type="entry name" value="D-2-HYDROXYGLUTARATE DEHYDROGENASE, MITOCHONDRIAL"/>
    <property type="match status" value="1"/>
</dbReference>
<dbReference type="Gene3D" id="3.30.1370.20">
    <property type="entry name" value="D-lactate dehydrogenase, cap domain, subdomain 2"/>
    <property type="match status" value="1"/>
</dbReference>
<evidence type="ECO:0000313" key="8">
    <source>
        <dbReference type="EMBL" id="AEM40120.1"/>
    </source>
</evidence>
<dbReference type="GO" id="GO:0006089">
    <property type="term" value="P:lactate metabolic process"/>
    <property type="evidence" value="ECO:0007669"/>
    <property type="project" value="InterPro"/>
</dbReference>
<dbReference type="GO" id="GO:0055085">
    <property type="term" value="P:transmembrane transport"/>
    <property type="evidence" value="ECO:0007669"/>
    <property type="project" value="InterPro"/>
</dbReference>
<dbReference type="Pfam" id="PF01565">
    <property type="entry name" value="FAD_binding_4"/>
    <property type="match status" value="1"/>
</dbReference>
<keyword evidence="5" id="KW-0874">Quinone</keyword>
<keyword evidence="4 5" id="KW-0560">Oxidoreductase</keyword>
<dbReference type="InterPro" id="IPR016169">
    <property type="entry name" value="FAD-bd_PCMH_sub2"/>
</dbReference>
<evidence type="ECO:0000259" key="7">
    <source>
        <dbReference type="PROSITE" id="PS51387"/>
    </source>
</evidence>
<protein>
    <recommendedName>
        <fullName evidence="5">D-lactate dehydrogenase</fullName>
        <ecNumber evidence="5">1.1.5.12</ecNumber>
    </recommendedName>
</protein>
<dbReference type="SUPFAM" id="SSF55103">
    <property type="entry name" value="FAD-linked oxidases, C-terminal domain"/>
    <property type="match status" value="1"/>
</dbReference>
<dbReference type="InterPro" id="IPR016166">
    <property type="entry name" value="FAD-bd_PCMH"/>
</dbReference>
<dbReference type="SUPFAM" id="SSF56176">
    <property type="entry name" value="FAD-binding/transporter-associated domain-like"/>
    <property type="match status" value="1"/>
</dbReference>
<dbReference type="Gene3D" id="3.30.70.610">
    <property type="entry name" value="D-lactate dehydrogenase, cap domain, subdomain 1"/>
    <property type="match status" value="2"/>
</dbReference>
<evidence type="ECO:0000256" key="1">
    <source>
        <dbReference type="ARBA" id="ARBA00001974"/>
    </source>
</evidence>
<dbReference type="InterPro" id="IPR006094">
    <property type="entry name" value="Oxid_FAD_bind_N"/>
</dbReference>
<evidence type="ECO:0000256" key="4">
    <source>
        <dbReference type="ARBA" id="ARBA00023002"/>
    </source>
</evidence>
<feature type="binding site" evidence="6">
    <location>
        <position position="157"/>
    </location>
    <ligand>
        <name>FAD</name>
        <dbReference type="ChEBI" id="CHEBI:57692"/>
    </ligand>
</feature>
<dbReference type="InterPro" id="IPR012256">
    <property type="entry name" value="D_lactate_DH"/>
</dbReference>
<comment type="catalytic activity">
    <reaction evidence="5">
        <text>(R)-lactate + a quinone = a quinol + pyruvate</text>
        <dbReference type="Rhea" id="RHEA:51468"/>
        <dbReference type="ChEBI" id="CHEBI:15361"/>
        <dbReference type="ChEBI" id="CHEBI:16004"/>
        <dbReference type="ChEBI" id="CHEBI:24646"/>
        <dbReference type="ChEBI" id="CHEBI:132124"/>
        <dbReference type="EC" id="1.1.5.12"/>
    </reaction>
</comment>
<dbReference type="AlphaFoldDB" id="F9Y9D8"/>
<dbReference type="Pfam" id="PF09330">
    <property type="entry name" value="Lact-deh-memb"/>
    <property type="match status" value="1"/>
</dbReference>
<dbReference type="Gene3D" id="3.30.43.10">
    <property type="entry name" value="Uridine Diphospho-n-acetylenolpyruvylglucosamine Reductase, domain 2"/>
    <property type="match status" value="1"/>
</dbReference>
<dbReference type="EMBL" id="CP002018">
    <property type="protein sequence ID" value="AEM40120.1"/>
    <property type="molecule type" value="Genomic_DNA"/>
</dbReference>
<dbReference type="OrthoDB" id="9772552at2"/>